<keyword evidence="8" id="KW-0509">mRNA transport</keyword>
<evidence type="ECO:0000256" key="7">
    <source>
        <dbReference type="ARBA" id="ARBA00022786"/>
    </source>
</evidence>
<feature type="compositionally biased region" description="Low complexity" evidence="12">
    <location>
        <begin position="3547"/>
        <end position="3560"/>
    </location>
</feature>
<evidence type="ECO:0000313" key="15">
    <source>
        <dbReference type="Proteomes" id="UP000006753"/>
    </source>
</evidence>
<dbReference type="SUPFAM" id="SSF48371">
    <property type="entry name" value="ARM repeat"/>
    <property type="match status" value="1"/>
</dbReference>
<dbReference type="PANTHER" id="PTHR11254:SF67">
    <property type="entry name" value="E3 UBIQUITIN-PROTEIN LIGASE HUWE1"/>
    <property type="match status" value="1"/>
</dbReference>
<dbReference type="InterPro" id="IPR035983">
    <property type="entry name" value="Hect_E3_ubiquitin_ligase"/>
</dbReference>
<dbReference type="FunFam" id="3.30.2160.10:FF:000001">
    <property type="entry name" value="E3 ubiquitin-protein ligase NEDD4-like"/>
    <property type="match status" value="1"/>
</dbReference>
<keyword evidence="9" id="KW-0539">Nucleus</keyword>
<dbReference type="GO" id="GO:0000209">
    <property type="term" value="P:protein polyubiquitination"/>
    <property type="evidence" value="ECO:0007669"/>
    <property type="project" value="TreeGrafter"/>
</dbReference>
<feature type="active site" description="Glycyl thioester intermediate" evidence="11">
    <location>
        <position position="4225"/>
    </location>
</feature>
<dbReference type="Gene3D" id="3.90.1750.10">
    <property type="entry name" value="Hect, E3 ligase catalytic domains"/>
    <property type="match status" value="1"/>
</dbReference>
<feature type="compositionally biased region" description="Low complexity" evidence="12">
    <location>
        <begin position="3229"/>
        <end position="3238"/>
    </location>
</feature>
<evidence type="ECO:0000256" key="2">
    <source>
        <dbReference type="ARBA" id="ARBA00004123"/>
    </source>
</evidence>
<evidence type="ECO:0000256" key="9">
    <source>
        <dbReference type="ARBA" id="ARBA00023242"/>
    </source>
</evidence>
<dbReference type="InParanoid" id="K1X2E8"/>
<dbReference type="FunCoup" id="K1X2E8">
    <property type="interactions" value="1007"/>
</dbReference>
<dbReference type="SMART" id="SM00119">
    <property type="entry name" value="HECTc"/>
    <property type="match status" value="1"/>
</dbReference>
<dbReference type="OMA" id="ADEMKYG"/>
<dbReference type="GO" id="GO:0005634">
    <property type="term" value="C:nucleus"/>
    <property type="evidence" value="ECO:0007669"/>
    <property type="project" value="UniProtKB-SubCell"/>
</dbReference>
<evidence type="ECO:0000259" key="13">
    <source>
        <dbReference type="PROSITE" id="PS50237"/>
    </source>
</evidence>
<dbReference type="InterPro" id="IPR000569">
    <property type="entry name" value="HECT_dom"/>
</dbReference>
<dbReference type="Pfam" id="PF06025">
    <property type="entry name" value="DUF913"/>
    <property type="match status" value="1"/>
</dbReference>
<dbReference type="SUPFAM" id="SSF56204">
    <property type="entry name" value="Hect, E3 ligase catalytic domain"/>
    <property type="match status" value="1"/>
</dbReference>
<dbReference type="Proteomes" id="UP000006753">
    <property type="component" value="Unassembled WGS sequence"/>
</dbReference>
<evidence type="ECO:0000256" key="4">
    <source>
        <dbReference type="ARBA" id="ARBA00012485"/>
    </source>
</evidence>
<keyword evidence="5" id="KW-0813">Transport</keyword>
<feature type="region of interest" description="Disordered" evidence="12">
    <location>
        <begin position="3524"/>
        <end position="3608"/>
    </location>
</feature>
<feature type="region of interest" description="Disordered" evidence="12">
    <location>
        <begin position="3059"/>
        <end position="3139"/>
    </location>
</feature>
<feature type="compositionally biased region" description="Basic and acidic residues" evidence="12">
    <location>
        <begin position="3213"/>
        <end position="3228"/>
    </location>
</feature>
<dbReference type="FunFam" id="3.90.1750.10:FF:000003">
    <property type="entry name" value="E3 ubiquitin-protein ligase UPL1"/>
    <property type="match status" value="1"/>
</dbReference>
<feature type="region of interest" description="Disordered" evidence="12">
    <location>
        <begin position="3213"/>
        <end position="3238"/>
    </location>
</feature>
<evidence type="ECO:0000256" key="3">
    <source>
        <dbReference type="ARBA" id="ARBA00004906"/>
    </source>
</evidence>
<accession>K1X2E8</accession>
<sequence length="4258" mass="468226">MEVKMKKLKLPGLTIPNTSVQECWYLIPDSPYRAESSKPRAAKGACTVPFITLFSIRLPLPPIQPNPAQPPELLYYKRAPRHQTRQPALPLHAGTVNFRLRAGKLNTFIVKTNLQIPHGYLQIDTNGLALLCDYHTPTLSHSGLSILDAPSPPGQASPYVKEFRDSACAAPLEFLPQHLATFPTTWPFPRGDLYHWIPLLNRFDDILAMFCAAYKLVEPQTEDFGCSLLENSLKEAPIGLNFGQYLAQFGYSSEGDRELVESVLRFSTLLMRNCGNRTIYASSSHLNHVLNTTSLSLIQVTLELASELAQRYSAALKRTNIPIRNVANSLLTSHYNINLEKVLQLAQPFSKTVTSPAEPAQPATPATPSVKGKEKAIFSVPSPQKVASAKVYANDFASMVKGGSGVSGSPKSVKSGLDPKSRVDSSWEEWGDVMIKFETRAEPDMNGIVNPPTPHSPAVPATPTPSRRSNLGPHVQQRTDRQSGSADSPATLPRTSTFPATASGDPARDPYKYIEIAGSKIRSDGMHMVLAENMSELKPDQRYELLHKLRVANALSTSLETRRQILAIRLLAITNLIYVQSEQSFLANDFMKQDQQEPRRSQLISQLAELVHPPAEGEVAVPRPIQTLALGALDALAGITDQFKNAEVCAALNTNVNHGVLLYVVRTAVAELNTEDKGAQRDDDDGWRYAIFSLLSNLCTSQHTAGNLVTAGLIPILLEVITLRTSTAERYQPMVLTFLDSLMYSTREAFQNLVSADGLDAVSDLMVHEVAVAARTASSGAGIPLKYRAASVDYEVAFFQQQVLKWVLKFVHHMMATPGGYGGNFDRLLRNLIDSSTLLASLRQIIGNARVYGSVVWTNAVSILNDFINNEPTSFAVIAEAGLSRGLLEAVTGTTIVMPPELTKPSEPAGEESAVSSDSAAESAATDTPSPASDDEGARRDDYEGYQVLPVTQPMLEAPRANSLARGIMPTSETINIVPQAFSAICLNNAGMKMFKASKALEIFFEIFESPEHVKCMDTNKELPSSLGGSFDELMRHHPPLKDAIMTSIVNMVARVDHLCKTKAANNKVGAKLWTTDQSGKPVIANDQITHALVDRFGKGKAADNSGDVEMEDAESTPTQGVASGPVDIASTVSMTPYITAVATFLSAMFSNTSVRSDFCNKGGLPYVLSMAHSDCLSYDFAESTGGRTFNQVISLIAETKPHLVMPSLIQSALKAAEDLQPFISNTGSSSFFAPFVDSEARQSADVQLLARGTKFVKALVFLHSSIPTMVATFQPSPYNHRNTNNVFSQVNVSDYYVRLVNILGPLLGASLREEMRLQKSVPDYWKHVSRTKESGFGESPANASREGETSTSTSEEPVGGESADTTNTSSVAIREPSTSVDLAAAKPKTVSKAEQSSPCFKNYQTLKYLLGKMPKVIKPFFQTLGKALVSKRATDSFLKQGHLSIAEALAESMIGQLAAVDDECSSETYSYWSGIIAVLNDMLVESSRHNERPVQTITIVLQAFKDQNGIKALNHILGEFTHCIRSYKIPEGQTAQILKAVPLGPEETKVTLATQGTERILGLYSQIVNGRNLTEAIQTMSMLPRERGQALRVDQFSPSQLLVELRMAVLPFVRSLWVSDLLETGLSDIAGKLIDIIRTIALADCESNALKRSDKPVFPAKPAHKTLKITPEHMVILLGYPGVDKEFAEEALYRCNNNISFAMDYCKLYALDAFQRNPVPEGDLPPSIPASNLSSSAQTSTSTGASTPVDHHMAGSIEDTDHGLNQAAVPGLAASVAATPPNLEALFTQNRSSVAEAPAEVQKGESAIKRVTVDDLNEERALIRDDLIDKCLDVLSAHNTLTFEISDLISAVVNKSEDPTAQRKVVSETLVVALMSFAGEEDWDTNGEKVAAFANLLALMLRDKLFFAAALDELKENLDNLLGFIKLAPRHSAEWKSPWVSQILLIVEMLLSEDARPQKTKWTLPKDDNDKPDPPVLELAEPVFSPAQRAQLLDSILGILNHIGKDEGLALAVLRILVILTRSRPMAQYLGETKNIQGLFLLAKQLCGASSARIQSPLLIVLRHIIEDDETIKQIMRSEIKSFMEANRQARALDEKAYLRGLAHTAVRSPKLFVEVTNEMVKFNRWTYQVHESRSTQSLVLKEVAPASPSKIADESVHPTVQATEDLSIQDVKASTEAGDIEMADLPKTNANEQKLPVVENPDGVIHFLLKELMAGRILHEKDSDSVPGQIFADKSAQAIHGDLPMTNPSPTEGVHAADAKADSKSTPKLDFKPEDHPHYIYRCFLLQCLTELLSSYNRTKIEFINFKRSAPPQAMTPSKPRSTVLSYLLSDLIPIGTLKHVEGTALRKKLVTSNWADSVITALVCKTGELPVDKTRDAYDSDNEPDLLFVRKFVLENILKAYKEASASSEPLDSKYAKLLSLAELMNHIMTGKENLGIQDTSVANASQKQLRRIMFEKGYVAALTASIADIDLNFQDAKRAVKYILKPLKTLTATAISLSDLALITSTPGQADEDEIESATSLSDEEESREETPDLFRNSSLGMLEPGREDDSSSDSDDEDEEMYEDGYDDEMDYDDGAPGAEEDGVSDEDEEIEGMGPIEGLDGDHGVDVEVIMEDDDEDDDEMDSSGADDDDEDEDDDHDSEDDDGRVEIIDEVGNIQQLAADEEIGEWVSDDGGEEEVDDEGEEEDYDDEIAGQEDGMHAIDMPGGPIGHLVRALAGDAEAAEIIGRMEADGIDAGEEDEEEQMQGEYAEDDEEDRGFPWPEDVEPPVVLHRRPRGGFSPFPLPFAGGPRDPLGGTLLQLAQLTQQMEAAQDHLDQLQLSISLHSGGRNRTDPNAVPDYRGSYRSHRPGAPAARAGDDGINPLLQRSGPGAQIRDLSSRPAGGWLQAFAGHSGEILDIGGRPFGESPATEALLDEVIRSLPITPGQLARNGHALQFHITAPPGQPLPPDFQAMFGMRPQRWESSRSTVVEPGSATFFAPQSTSARWLEEAKIIFGSPTAFIERANELATAILALLVPPAIEIDRAAKAAAAEKARKEEEEKQKRVEEERIARAQKEEEERVVRERKELEEREEAERVAAEALAARGPEPESSEPQGDLETPDLDRMDGIESEAPEPAEQAAEADAAPAANQPRITTMIRGNPYDITDLGIDPSFLEELPDELREEVIMSAVAERRSAAAATGGQPSDIDQEFLDALPDDIRDEIMQQERADRRRREREQRNRAAAEANGGAGPAAVVDADTAAMLANLAPALRNQMLAEQDEATIALLPQDLQVQARAVAAAQGGHRMPPRLPVGYARRGVPNSFGELRQAAERPQRRATVQMLDKPGIATLLRLMFLSLQGSLRTTFYTLLQNISMNRHNRNEIISTILHVLQEGSVDISAVERSFSHLSLRAKQPKETQPKTPQTPSLKRTLTNLGPVAQITFDVSPLMVAAQCLDALVTLSQTNPHVPAYFLTEHNVPAEGLKRTFSRKGKGKDNKAAKYALNSLLSLLDRDLIMESSKVMEHLSTLLNTITSPLQGLQRKQKEAEEAKRKAEADAAKAAETVALAGTTTTTSDQPEEPKAEASGAEATVTEVPCQESAPEGGETSVDAQDPKSEPAKELEKQKKIAFFNPPVIPDHNLKLVINIFVARECSSKTFRETLSTIKNLSTIPDAKAVFGRELISKAQGLGSIILIDLEELLPQIEKATTGTEIQGVALAKFSPGGSDQNKLLRVLTALDHLFDPKREKKDKPTEAEAQGESFQLVEKQDLLSSLYENSTFGRMWERLSACLSAIRQREQMLNVATILLPLIEALMVVCKNTTLKDTPISRTQHGKEMLLTSPPPDSQMESLFYTFTEEHRKILNDLVRNTPKLMSGTFSLLVKNPKVLEFDNKRNYFTRSVHAKAPNSRQSFPPLQLSVRRDQVFHDSFKSLYFQTGDQMKFGKLSIRFHGEEGVDAGGVTREWFQVLSRQMFDPGYALFVPVSSDRTTFHPNHSSSINEEHLMFFKFIGRIIGKALYEGRVLDCHFSRAVYKRILGKAVSVKDMESLDLDYYKSLVWMLENDITDIITETFSTEQDKFGVTETIDFIPNGRNIPVTEENKHEYVRLMTEWRLTGSVKEQLDEFLKGFHDIIPAELVAIFNEQELELLISGLPEIDVDDWKSNTEYHNYTASSPQIQWFWRAIRSFDKEERAKLLQFVTGTSKVPLNGFKELEGMNGFSRFNIHRDYGSKDRLPSSHTCFNQLDLPEYESYESLRNQVLTAITAGSEYFGFA</sequence>
<dbReference type="CDD" id="cd00078">
    <property type="entry name" value="HECTc"/>
    <property type="match status" value="1"/>
</dbReference>
<dbReference type="EC" id="2.3.2.26" evidence="4"/>
<evidence type="ECO:0000256" key="5">
    <source>
        <dbReference type="ARBA" id="ARBA00022448"/>
    </source>
</evidence>
<feature type="region of interest" description="Disordered" evidence="12">
    <location>
        <begin position="2510"/>
        <end position="2691"/>
    </location>
</feature>
<dbReference type="PROSITE" id="PS50237">
    <property type="entry name" value="HECT"/>
    <property type="match status" value="1"/>
</dbReference>
<dbReference type="Pfam" id="PF00632">
    <property type="entry name" value="HECT"/>
    <property type="match status" value="1"/>
</dbReference>
<dbReference type="KEGG" id="mbe:MBM_02648"/>
<comment type="pathway">
    <text evidence="3">Protein modification; protein ubiquitination.</text>
</comment>
<reference evidence="14 15" key="1">
    <citation type="journal article" date="2012" name="BMC Genomics">
        <title>Sequencing the genome of Marssonina brunnea reveals fungus-poplar co-evolution.</title>
        <authorList>
            <person name="Zhu S."/>
            <person name="Cao Y.-Z."/>
            <person name="Jiang C."/>
            <person name="Tan B.-Y."/>
            <person name="Wang Z."/>
            <person name="Feng S."/>
            <person name="Zhang L."/>
            <person name="Su X.-H."/>
            <person name="Brejova B."/>
            <person name="Vinar T."/>
            <person name="Xu M."/>
            <person name="Wang M.-X."/>
            <person name="Zhang S.-G."/>
            <person name="Huang M.-R."/>
            <person name="Wu R."/>
            <person name="Zhou Y."/>
        </authorList>
    </citation>
    <scope>NUCLEOTIDE SEQUENCE [LARGE SCALE GENOMIC DNA]</scope>
    <source>
        <strain evidence="14 15">MB_m1</strain>
    </source>
</reference>
<comment type="similarity">
    <text evidence="10">Belongs to the UPL family. TOM1/PTR1 subfamily.</text>
</comment>
<name>K1X2E8_MARBU</name>
<dbReference type="InterPro" id="IPR050409">
    <property type="entry name" value="E3_ubiq-protein_ligase"/>
</dbReference>
<feature type="compositionally biased region" description="Acidic residues" evidence="12">
    <location>
        <begin position="2615"/>
        <end position="2650"/>
    </location>
</feature>
<feature type="region of interest" description="Disordered" evidence="12">
    <location>
        <begin position="443"/>
        <end position="509"/>
    </location>
</feature>
<dbReference type="Gene3D" id="3.30.2160.10">
    <property type="entry name" value="Hect, E3 ligase catalytic domain"/>
    <property type="match status" value="1"/>
</dbReference>
<keyword evidence="7 11" id="KW-0833">Ubl conjugation pathway</keyword>
<protein>
    <recommendedName>
        <fullName evidence="4">HECT-type E3 ubiquitin transferase</fullName>
        <ecNumber evidence="4">2.3.2.26</ecNumber>
    </recommendedName>
</protein>
<evidence type="ECO:0000256" key="1">
    <source>
        <dbReference type="ARBA" id="ARBA00000885"/>
    </source>
</evidence>
<dbReference type="InterPro" id="IPR010309">
    <property type="entry name" value="E3_Ub_ligase_DUF908"/>
</dbReference>
<feature type="compositionally biased region" description="Acidic residues" evidence="12">
    <location>
        <begin position="2514"/>
        <end position="2532"/>
    </location>
</feature>
<proteinExistence type="inferred from homology"/>
<feature type="compositionally biased region" description="Low complexity" evidence="12">
    <location>
        <begin position="1350"/>
        <end position="1363"/>
    </location>
</feature>
<feature type="compositionally biased region" description="Low complexity" evidence="12">
    <location>
        <begin position="3121"/>
        <end position="3137"/>
    </location>
</feature>
<comment type="subcellular location">
    <subcellularLocation>
        <location evidence="2">Nucleus</location>
    </subcellularLocation>
</comment>
<keyword evidence="15" id="KW-1185">Reference proteome</keyword>
<feature type="compositionally biased region" description="Basic and acidic residues" evidence="12">
    <location>
        <begin position="3598"/>
        <end position="3608"/>
    </location>
</feature>
<feature type="compositionally biased region" description="Acidic residues" evidence="12">
    <location>
        <begin position="2666"/>
        <end position="2691"/>
    </location>
</feature>
<organism evidence="14 15">
    <name type="scientific">Marssonina brunnea f. sp. multigermtubi (strain MB_m1)</name>
    <name type="common">Marssonina leaf spot fungus</name>
    <dbReference type="NCBI Taxonomy" id="1072389"/>
    <lineage>
        <taxon>Eukaryota</taxon>
        <taxon>Fungi</taxon>
        <taxon>Dikarya</taxon>
        <taxon>Ascomycota</taxon>
        <taxon>Pezizomycotina</taxon>
        <taxon>Leotiomycetes</taxon>
        <taxon>Helotiales</taxon>
        <taxon>Drepanopezizaceae</taxon>
        <taxon>Drepanopeziza</taxon>
    </lineage>
</organism>
<feature type="compositionally biased region" description="Low complexity" evidence="12">
    <location>
        <begin position="1731"/>
        <end position="1748"/>
    </location>
</feature>
<feature type="compositionally biased region" description="Polar residues" evidence="12">
    <location>
        <begin position="482"/>
        <end position="500"/>
    </location>
</feature>
<dbReference type="STRING" id="1072389.K1X2E8"/>
<dbReference type="GO" id="GO:0051028">
    <property type="term" value="P:mRNA transport"/>
    <property type="evidence" value="ECO:0007669"/>
    <property type="project" value="UniProtKB-KW"/>
</dbReference>
<dbReference type="OrthoDB" id="8068875at2759"/>
<feature type="region of interest" description="Disordered" evidence="12">
    <location>
        <begin position="2739"/>
        <end position="2764"/>
    </location>
</feature>
<feature type="region of interest" description="Disordered" evidence="12">
    <location>
        <begin position="1721"/>
        <end position="1759"/>
    </location>
</feature>
<feature type="region of interest" description="Disordered" evidence="12">
    <location>
        <begin position="401"/>
        <end position="425"/>
    </location>
</feature>
<feature type="compositionally biased region" description="Acidic residues" evidence="12">
    <location>
        <begin position="2739"/>
        <end position="2760"/>
    </location>
</feature>
<keyword evidence="6" id="KW-0808">Transferase</keyword>
<dbReference type="GO" id="GO:0061630">
    <property type="term" value="F:ubiquitin protein ligase activity"/>
    <property type="evidence" value="ECO:0007669"/>
    <property type="project" value="UniProtKB-EC"/>
</dbReference>
<feature type="compositionally biased region" description="Polar residues" evidence="12">
    <location>
        <begin position="1364"/>
        <end position="1378"/>
    </location>
</feature>
<dbReference type="EMBL" id="JH921431">
    <property type="protein sequence ID" value="EKD19411.1"/>
    <property type="molecule type" value="Genomic_DNA"/>
</dbReference>
<feature type="domain" description="HECT" evidence="13">
    <location>
        <begin position="3921"/>
        <end position="4258"/>
    </location>
</feature>
<feature type="compositionally biased region" description="Acidic residues" evidence="12">
    <location>
        <begin position="2555"/>
        <end position="2597"/>
    </location>
</feature>
<feature type="region of interest" description="Disordered" evidence="12">
    <location>
        <begin position="2829"/>
        <end position="2866"/>
    </location>
</feature>
<comment type="catalytic activity">
    <reaction evidence="1">
        <text>S-ubiquitinyl-[E2 ubiquitin-conjugating enzyme]-L-cysteine + [acceptor protein]-L-lysine = [E2 ubiquitin-conjugating enzyme]-L-cysteine + N(6)-ubiquitinyl-[acceptor protein]-L-lysine.</text>
        <dbReference type="EC" id="2.3.2.26"/>
    </reaction>
</comment>
<evidence type="ECO:0000313" key="14">
    <source>
        <dbReference type="EMBL" id="EKD19411.1"/>
    </source>
</evidence>
<dbReference type="eggNOG" id="KOG0939">
    <property type="taxonomic scope" value="Eukaryota"/>
</dbReference>
<dbReference type="HOGENOM" id="CLU_000215_0_1_1"/>
<evidence type="ECO:0000256" key="10">
    <source>
        <dbReference type="ARBA" id="ARBA00034494"/>
    </source>
</evidence>
<feature type="compositionally biased region" description="Low complexity" evidence="12">
    <location>
        <begin position="912"/>
        <end position="932"/>
    </location>
</feature>
<feature type="region of interest" description="Disordered" evidence="12">
    <location>
        <begin position="1100"/>
        <end position="1123"/>
    </location>
</feature>
<dbReference type="Gene3D" id="3.30.2410.10">
    <property type="entry name" value="Hect, E3 ligase catalytic domain"/>
    <property type="match status" value="1"/>
</dbReference>
<dbReference type="InterPro" id="IPR025527">
    <property type="entry name" value="HUWE1/Rev1_UBM"/>
</dbReference>
<feature type="region of interest" description="Disordered" evidence="12">
    <location>
        <begin position="1333"/>
        <end position="1378"/>
    </location>
</feature>
<dbReference type="InterPro" id="IPR010314">
    <property type="entry name" value="E3_Ub_ligase_DUF913"/>
</dbReference>
<evidence type="ECO:0000256" key="6">
    <source>
        <dbReference type="ARBA" id="ARBA00022679"/>
    </source>
</evidence>
<feature type="compositionally biased region" description="Basic and acidic residues" evidence="12">
    <location>
        <begin position="3529"/>
        <end position="3546"/>
    </location>
</feature>
<dbReference type="Pfam" id="PF14377">
    <property type="entry name" value="UBM"/>
    <property type="match status" value="3"/>
</dbReference>
<dbReference type="UniPathway" id="UPA00143"/>
<feature type="compositionally biased region" description="Pro residues" evidence="12">
    <location>
        <begin position="451"/>
        <end position="463"/>
    </location>
</feature>
<evidence type="ECO:0000256" key="12">
    <source>
        <dbReference type="SAM" id="MobiDB-lite"/>
    </source>
</evidence>
<evidence type="ECO:0000256" key="11">
    <source>
        <dbReference type="PROSITE-ProRule" id="PRU00104"/>
    </source>
</evidence>
<dbReference type="InterPro" id="IPR016024">
    <property type="entry name" value="ARM-type_fold"/>
</dbReference>
<gene>
    <name evidence="14" type="ORF">MBM_02648</name>
</gene>
<dbReference type="GO" id="GO:0006511">
    <property type="term" value="P:ubiquitin-dependent protein catabolic process"/>
    <property type="evidence" value="ECO:0007669"/>
    <property type="project" value="TreeGrafter"/>
</dbReference>
<evidence type="ECO:0000256" key="8">
    <source>
        <dbReference type="ARBA" id="ARBA00022816"/>
    </source>
</evidence>
<feature type="compositionally biased region" description="Low complexity" evidence="12">
    <location>
        <begin position="407"/>
        <end position="416"/>
    </location>
</feature>
<feature type="region of interest" description="Disordered" evidence="12">
    <location>
        <begin position="898"/>
        <end position="940"/>
    </location>
</feature>
<feature type="compositionally biased region" description="Basic and acidic residues" evidence="12">
    <location>
        <begin position="3059"/>
        <end position="3083"/>
    </location>
</feature>
<dbReference type="FunFam" id="3.30.2410.10:FF:000004">
    <property type="entry name" value="E3 ubiquitin-protein ligase HUWE1, variant"/>
    <property type="match status" value="1"/>
</dbReference>
<dbReference type="Pfam" id="PF06012">
    <property type="entry name" value="DUF908"/>
    <property type="match status" value="1"/>
</dbReference>
<dbReference type="GO" id="GO:0005737">
    <property type="term" value="C:cytoplasm"/>
    <property type="evidence" value="ECO:0007669"/>
    <property type="project" value="TreeGrafter"/>
</dbReference>
<dbReference type="PANTHER" id="PTHR11254">
    <property type="entry name" value="HECT DOMAIN UBIQUITIN-PROTEIN LIGASE"/>
    <property type="match status" value="1"/>
</dbReference>